<dbReference type="Proteomes" id="UP000597444">
    <property type="component" value="Unassembled WGS sequence"/>
</dbReference>
<dbReference type="PROSITE" id="PS50850">
    <property type="entry name" value="MFS"/>
    <property type="match status" value="1"/>
</dbReference>
<feature type="transmembrane region" description="Helical" evidence="9">
    <location>
        <begin position="196"/>
        <end position="216"/>
    </location>
</feature>
<dbReference type="CDD" id="cd17503">
    <property type="entry name" value="MFS_LmrB_MDR_like"/>
    <property type="match status" value="1"/>
</dbReference>
<reference evidence="11" key="1">
    <citation type="submission" date="2020-10" db="EMBL/GenBank/DDBJ databases">
        <title>Taxonomic study of unclassified bacteria belonging to the class Ktedonobacteria.</title>
        <authorList>
            <person name="Yabe S."/>
            <person name="Wang C.M."/>
            <person name="Zheng Y."/>
            <person name="Sakai Y."/>
            <person name="Cavaletti L."/>
            <person name="Monciardini P."/>
            <person name="Donadio S."/>
        </authorList>
    </citation>
    <scope>NUCLEOTIDE SEQUENCE</scope>
    <source>
        <strain evidence="11">ID150040</strain>
    </source>
</reference>
<keyword evidence="5 9" id="KW-0812">Transmembrane</keyword>
<dbReference type="PANTHER" id="PTHR42718">
    <property type="entry name" value="MAJOR FACILITATOR SUPERFAMILY MULTIDRUG TRANSPORTER MFSC"/>
    <property type="match status" value="1"/>
</dbReference>
<evidence type="ECO:0000256" key="8">
    <source>
        <dbReference type="SAM" id="MobiDB-lite"/>
    </source>
</evidence>
<dbReference type="InterPro" id="IPR036259">
    <property type="entry name" value="MFS_trans_sf"/>
</dbReference>
<feature type="transmembrane region" description="Helical" evidence="9">
    <location>
        <begin position="101"/>
        <end position="123"/>
    </location>
</feature>
<dbReference type="GO" id="GO:0005886">
    <property type="term" value="C:plasma membrane"/>
    <property type="evidence" value="ECO:0007669"/>
    <property type="project" value="UniProtKB-SubCell"/>
</dbReference>
<feature type="transmembrane region" description="Helical" evidence="9">
    <location>
        <begin position="164"/>
        <end position="184"/>
    </location>
</feature>
<feature type="transmembrane region" description="Helical" evidence="9">
    <location>
        <begin position="135"/>
        <end position="158"/>
    </location>
</feature>
<dbReference type="SUPFAM" id="SSF103473">
    <property type="entry name" value="MFS general substrate transporter"/>
    <property type="match status" value="1"/>
</dbReference>
<dbReference type="InterPro" id="IPR020846">
    <property type="entry name" value="MFS_dom"/>
</dbReference>
<keyword evidence="6 9" id="KW-1133">Transmembrane helix</keyword>
<dbReference type="GO" id="GO:0022857">
    <property type="term" value="F:transmembrane transporter activity"/>
    <property type="evidence" value="ECO:0007669"/>
    <property type="project" value="InterPro"/>
</dbReference>
<dbReference type="InterPro" id="IPR004638">
    <property type="entry name" value="EmrB-like"/>
</dbReference>
<keyword evidence="12" id="KW-1185">Reference proteome</keyword>
<feature type="transmembrane region" description="Helical" evidence="9">
    <location>
        <begin position="603"/>
        <end position="624"/>
    </location>
</feature>
<feature type="transmembrane region" description="Helical" evidence="9">
    <location>
        <begin position="48"/>
        <end position="69"/>
    </location>
</feature>
<feature type="transmembrane region" description="Helical" evidence="9">
    <location>
        <begin position="7"/>
        <end position="28"/>
    </location>
</feature>
<evidence type="ECO:0000313" key="12">
    <source>
        <dbReference type="Proteomes" id="UP000597444"/>
    </source>
</evidence>
<dbReference type="Pfam" id="PF07690">
    <property type="entry name" value="MFS_1"/>
    <property type="match status" value="1"/>
</dbReference>
<keyword evidence="7 9" id="KW-0472">Membrane</keyword>
<feature type="transmembrane region" description="Helical" evidence="9">
    <location>
        <begin position="76"/>
        <end position="95"/>
    </location>
</feature>
<keyword evidence="3" id="KW-0813">Transport</keyword>
<sequence length="810" mass="86467">MQNVSYKWLVTIVVIFGMFMVLLDTTIVNTAIPHLQTTFGAPLADVNWVATGYTLAEGIGIPLMPFFAALLGNKRFYIIILVLFTIGSALCGLAWSLQALIIFRILQGLAGASMLPLSITLLFSEFPPEERGVAMGALGLPLMAAPALGPTVGGYIVTYVDWRMLFYINVPIGIIGTILAMMFLRDIRTPRNRPLFFDLPGFIACTIGLGALLYALDKAGSDGWGSLTVSGFMALGVISLISFVFIELATIQSGKDPLLDIRIFGSRTFTGGNIAMALLVFALFGGQFLIPLYLQNLRGLSAYDAGLILLPQALGSMVSSVFGGRLVDKLGMKQVVIPGLILLGGALWGLSRLTLDTPFADFQWLLILRGLALGFAIQPTSAAALSEIKPAQLSQASSLNSVVRSMVSALAVALVSTLVTNRTTFHYQHLAEAVTPDSAAGQGVQQTAAVLMGQGMGQQVALFAAMGQLVKHLKLQAYLLAMNDTFLLTLGAIFLAGFVVLFVIRAPRKAAGEGRSAMALEHMPEEISSMEEERVAEPVGAVASTQQKSGSAFANSSDVPMRRSPSTTLTRQQSNSSHLNNGNALMPEQRKDKRMRRFMRPSVLIPSIMLAVILIAGVVGYILYNSYNFYSTDDAQVAGTMVNLVPPTNGTLIVLNVEVGSYVKANQDIGTVKPTGLLPVQHIFAPRTGLIVQVPAVVGQLVSTATTIAQEVDPSSIKVTANVEESAIKNIMVGQQVDIHVDAYNSNITGHVSQIVGATAGQFSLLPSTDNSSGNYTKVSQRIPVYVKLDAPYDGSLAPGMSVEVTIHLH</sequence>
<feature type="transmembrane region" description="Helical" evidence="9">
    <location>
        <begin position="228"/>
        <end position="251"/>
    </location>
</feature>
<keyword evidence="4" id="KW-1003">Cell membrane</keyword>
<feature type="transmembrane region" description="Helical" evidence="9">
    <location>
        <begin position="366"/>
        <end position="386"/>
    </location>
</feature>
<feature type="transmembrane region" description="Helical" evidence="9">
    <location>
        <begin position="272"/>
        <end position="294"/>
    </location>
</feature>
<organism evidence="11 12">
    <name type="scientific">Reticulibacter mediterranei</name>
    <dbReference type="NCBI Taxonomy" id="2778369"/>
    <lineage>
        <taxon>Bacteria</taxon>
        <taxon>Bacillati</taxon>
        <taxon>Chloroflexota</taxon>
        <taxon>Ktedonobacteria</taxon>
        <taxon>Ktedonobacterales</taxon>
        <taxon>Reticulibacteraceae</taxon>
        <taxon>Reticulibacter</taxon>
    </lineage>
</organism>
<evidence type="ECO:0000256" key="9">
    <source>
        <dbReference type="SAM" id="Phobius"/>
    </source>
</evidence>
<evidence type="ECO:0000256" key="2">
    <source>
        <dbReference type="ARBA" id="ARBA00008537"/>
    </source>
</evidence>
<feature type="compositionally biased region" description="Polar residues" evidence="8">
    <location>
        <begin position="543"/>
        <end position="583"/>
    </location>
</feature>
<dbReference type="EMBL" id="BNJK01000004">
    <property type="protein sequence ID" value="GHP01086.1"/>
    <property type="molecule type" value="Genomic_DNA"/>
</dbReference>
<evidence type="ECO:0000256" key="7">
    <source>
        <dbReference type="ARBA" id="ARBA00023136"/>
    </source>
</evidence>
<feature type="transmembrane region" description="Helical" evidence="9">
    <location>
        <begin position="300"/>
        <end position="323"/>
    </location>
</feature>
<dbReference type="PANTHER" id="PTHR42718:SF9">
    <property type="entry name" value="MAJOR FACILITATOR SUPERFAMILY MULTIDRUG TRANSPORTER MFSC"/>
    <property type="match status" value="1"/>
</dbReference>
<feature type="transmembrane region" description="Helical" evidence="9">
    <location>
        <begin position="485"/>
        <end position="504"/>
    </location>
</feature>
<accession>A0A8J3J2G2</accession>
<dbReference type="NCBIfam" id="TIGR00711">
    <property type="entry name" value="efflux_EmrB"/>
    <property type="match status" value="1"/>
</dbReference>
<protein>
    <recommendedName>
        <fullName evidence="10">Major facilitator superfamily (MFS) profile domain-containing protein</fullName>
    </recommendedName>
</protein>
<dbReference type="Gene3D" id="1.20.1720.10">
    <property type="entry name" value="Multidrug resistance protein D"/>
    <property type="match status" value="1"/>
</dbReference>
<proteinExistence type="inferred from homology"/>
<comment type="caution">
    <text evidence="11">The sequence shown here is derived from an EMBL/GenBank/DDBJ whole genome shotgun (WGS) entry which is preliminary data.</text>
</comment>
<name>A0A8J3J2G2_9CHLR</name>
<evidence type="ECO:0000256" key="1">
    <source>
        <dbReference type="ARBA" id="ARBA00004651"/>
    </source>
</evidence>
<evidence type="ECO:0000256" key="6">
    <source>
        <dbReference type="ARBA" id="ARBA00022989"/>
    </source>
</evidence>
<feature type="region of interest" description="Disordered" evidence="8">
    <location>
        <begin position="543"/>
        <end position="592"/>
    </location>
</feature>
<evidence type="ECO:0000259" key="10">
    <source>
        <dbReference type="PROSITE" id="PS50850"/>
    </source>
</evidence>
<evidence type="ECO:0000313" key="11">
    <source>
        <dbReference type="EMBL" id="GHP01086.1"/>
    </source>
</evidence>
<dbReference type="Gene3D" id="2.40.30.170">
    <property type="match status" value="1"/>
</dbReference>
<evidence type="ECO:0000256" key="3">
    <source>
        <dbReference type="ARBA" id="ARBA00022448"/>
    </source>
</evidence>
<dbReference type="Pfam" id="PF25963">
    <property type="entry name" value="Beta-barrel_AAEA"/>
    <property type="match status" value="1"/>
</dbReference>
<feature type="transmembrane region" description="Helical" evidence="9">
    <location>
        <begin position="398"/>
        <end position="419"/>
    </location>
</feature>
<feature type="transmembrane region" description="Helical" evidence="9">
    <location>
        <begin position="335"/>
        <end position="354"/>
    </location>
</feature>
<feature type="domain" description="Major facilitator superfamily (MFS) profile" evidence="10">
    <location>
        <begin position="10"/>
        <end position="509"/>
    </location>
</feature>
<comment type="similarity">
    <text evidence="2">Belongs to the major facilitator superfamily. EmrB family.</text>
</comment>
<comment type="subcellular location">
    <subcellularLocation>
        <location evidence="1">Cell membrane</location>
        <topology evidence="1">Multi-pass membrane protein</topology>
    </subcellularLocation>
</comment>
<dbReference type="InterPro" id="IPR011701">
    <property type="entry name" value="MFS"/>
</dbReference>
<dbReference type="Gene3D" id="1.20.1250.20">
    <property type="entry name" value="MFS general substrate transporter like domains"/>
    <property type="match status" value="1"/>
</dbReference>
<gene>
    <name evidence="11" type="ORF">KSF_111330</name>
</gene>
<dbReference type="RefSeq" id="WP_236065363.1">
    <property type="nucleotide sequence ID" value="NZ_BNJK01000004.1"/>
</dbReference>
<evidence type="ECO:0000256" key="4">
    <source>
        <dbReference type="ARBA" id="ARBA00022475"/>
    </source>
</evidence>
<dbReference type="InterPro" id="IPR058634">
    <property type="entry name" value="AaeA-lik-b-barrel"/>
</dbReference>
<evidence type="ECO:0000256" key="5">
    <source>
        <dbReference type="ARBA" id="ARBA00022692"/>
    </source>
</evidence>
<dbReference type="AlphaFoldDB" id="A0A8J3J2G2"/>